<evidence type="ECO:0000313" key="2">
    <source>
        <dbReference type="EMBL" id="CAF1396389.1"/>
    </source>
</evidence>
<reference evidence="2" key="1">
    <citation type="submission" date="2021-02" db="EMBL/GenBank/DDBJ databases">
        <authorList>
            <person name="Nowell W R."/>
        </authorList>
    </citation>
    <scope>NUCLEOTIDE SEQUENCE</scope>
</reference>
<dbReference type="EMBL" id="CAJNOQ010017287">
    <property type="protein sequence ID" value="CAF1396389.1"/>
    <property type="molecule type" value="Genomic_DNA"/>
</dbReference>
<protein>
    <submittedName>
        <fullName evidence="2">Uncharacterized protein</fullName>
    </submittedName>
</protein>
<feature type="non-terminal residue" evidence="2">
    <location>
        <position position="1"/>
    </location>
</feature>
<dbReference type="EMBL" id="CAJOBC010082707">
    <property type="protein sequence ID" value="CAF4290668.1"/>
    <property type="molecule type" value="Genomic_DNA"/>
</dbReference>
<proteinExistence type="predicted"/>
<sequence length="72" mass="8099">ENGEIGGEKSDIKCDKPPNDAPNPEYGQAVINLTEYIYKPLTDDKQRNTREINSFISTLELYGIVLNLLILC</sequence>
<dbReference type="Proteomes" id="UP000681722">
    <property type="component" value="Unassembled WGS sequence"/>
</dbReference>
<comment type="caution">
    <text evidence="2">The sequence shown here is derived from an EMBL/GenBank/DDBJ whole genome shotgun (WGS) entry which is preliminary data.</text>
</comment>
<feature type="region of interest" description="Disordered" evidence="1">
    <location>
        <begin position="1"/>
        <end position="24"/>
    </location>
</feature>
<gene>
    <name evidence="2" type="ORF">GPM918_LOCUS33050</name>
    <name evidence="3" type="ORF">SRO942_LOCUS33731</name>
</gene>
<dbReference type="AlphaFoldDB" id="A0A815KJ91"/>
<name>A0A815KJ91_9BILA</name>
<feature type="compositionally biased region" description="Basic and acidic residues" evidence="1">
    <location>
        <begin position="1"/>
        <end position="18"/>
    </location>
</feature>
<accession>A0A815KJ91</accession>
<dbReference type="Proteomes" id="UP000663829">
    <property type="component" value="Unassembled WGS sequence"/>
</dbReference>
<evidence type="ECO:0000313" key="4">
    <source>
        <dbReference type="Proteomes" id="UP000663829"/>
    </source>
</evidence>
<evidence type="ECO:0000256" key="1">
    <source>
        <dbReference type="SAM" id="MobiDB-lite"/>
    </source>
</evidence>
<keyword evidence="4" id="KW-1185">Reference proteome</keyword>
<organism evidence="2 4">
    <name type="scientific">Didymodactylos carnosus</name>
    <dbReference type="NCBI Taxonomy" id="1234261"/>
    <lineage>
        <taxon>Eukaryota</taxon>
        <taxon>Metazoa</taxon>
        <taxon>Spiralia</taxon>
        <taxon>Gnathifera</taxon>
        <taxon>Rotifera</taxon>
        <taxon>Eurotatoria</taxon>
        <taxon>Bdelloidea</taxon>
        <taxon>Philodinida</taxon>
        <taxon>Philodinidae</taxon>
        <taxon>Didymodactylos</taxon>
    </lineage>
</organism>
<evidence type="ECO:0000313" key="3">
    <source>
        <dbReference type="EMBL" id="CAF4290668.1"/>
    </source>
</evidence>